<keyword evidence="3" id="KW-1185">Reference proteome</keyword>
<reference evidence="2 3" key="1">
    <citation type="submission" date="2019-12" db="EMBL/GenBank/DDBJ databases">
        <title>Halocatena pleomorpha gen. nov. sp. nov., an extremely halophilic archaeon of family Halobacteriaceae isolated from saltpan soil.</title>
        <authorList>
            <person name="Pal Y."/>
            <person name="Verma A."/>
            <person name="Krishnamurthi S."/>
            <person name="Kumar P."/>
        </authorList>
    </citation>
    <scope>NUCLEOTIDE SEQUENCE [LARGE SCALE GENOMIC DNA]</scope>
    <source>
        <strain evidence="2 3">JCM 16495</strain>
    </source>
</reference>
<dbReference type="RefSeq" id="WP_158205999.1">
    <property type="nucleotide sequence ID" value="NZ_WSZK01000034.1"/>
</dbReference>
<name>A0A6B0GX53_9EURY</name>
<protein>
    <submittedName>
        <fullName evidence="2">Uncharacterized protein</fullName>
    </submittedName>
</protein>
<comment type="caution">
    <text evidence="2">The sequence shown here is derived from an EMBL/GenBank/DDBJ whole genome shotgun (WGS) entry which is preliminary data.</text>
</comment>
<feature type="region of interest" description="Disordered" evidence="1">
    <location>
        <begin position="103"/>
        <end position="155"/>
    </location>
</feature>
<accession>A0A6B0GX53</accession>
<evidence type="ECO:0000313" key="3">
    <source>
        <dbReference type="Proteomes" id="UP000451471"/>
    </source>
</evidence>
<dbReference type="EMBL" id="WSZK01000034">
    <property type="protein sequence ID" value="MWG36338.1"/>
    <property type="molecule type" value="Genomic_DNA"/>
</dbReference>
<dbReference type="Proteomes" id="UP000451471">
    <property type="component" value="Unassembled WGS sequence"/>
</dbReference>
<evidence type="ECO:0000256" key="1">
    <source>
        <dbReference type="SAM" id="MobiDB-lite"/>
    </source>
</evidence>
<gene>
    <name evidence="2" type="ORF">GQS65_17925</name>
</gene>
<evidence type="ECO:0000313" key="2">
    <source>
        <dbReference type="EMBL" id="MWG36338.1"/>
    </source>
</evidence>
<sequence length="167" mass="17558">MAVTQRLRELRAAGKHELADTLAVEALRNERPTVTRAGDHVRVSTRTFAGEHALSSAFDPTDEASVREALARRGTYGLADHDGRTFTTGALYDAVVAAMLDDGEESASSDTVAESTPAPSVDTGTEAAPDPADADEQVGPVGPAESSRRPTAVLRQAVAAVQSQFRN</sequence>
<organism evidence="2 3">
    <name type="scientific">Halomarina oriensis</name>
    <dbReference type="NCBI Taxonomy" id="671145"/>
    <lineage>
        <taxon>Archaea</taxon>
        <taxon>Methanobacteriati</taxon>
        <taxon>Methanobacteriota</taxon>
        <taxon>Stenosarchaea group</taxon>
        <taxon>Halobacteria</taxon>
        <taxon>Halobacteriales</taxon>
        <taxon>Natronomonadaceae</taxon>
        <taxon>Halomarina</taxon>
    </lineage>
</organism>
<dbReference type="AlphaFoldDB" id="A0A6B0GX53"/>
<proteinExistence type="predicted"/>
<feature type="compositionally biased region" description="Polar residues" evidence="1">
    <location>
        <begin position="108"/>
        <end position="118"/>
    </location>
</feature>